<feature type="region of interest" description="Disordered" evidence="1">
    <location>
        <begin position="1"/>
        <end position="48"/>
    </location>
</feature>
<dbReference type="EMBL" id="LC625835">
    <property type="protein sequence ID" value="BCU02886.1"/>
    <property type="molecule type" value="Genomic_DNA"/>
</dbReference>
<reference evidence="2" key="1">
    <citation type="submission" date="2021-04" db="EMBL/GenBank/DDBJ databases">
        <title>Draft Genome Sequence of Pandoravirus japonicus, Isolated from the Sabaishi River of Niigata, Japan.</title>
        <authorList>
            <person name="Hosokawa N."/>
            <person name="Takahashi H."/>
            <person name="Aoki K."/>
            <person name="Takemura M."/>
        </authorList>
    </citation>
    <scope>NUCLEOTIDE SEQUENCE</scope>
</reference>
<accession>A0A811BPH9</accession>
<sequence length="673" mass="71391">MQNAGKRKERAHGTHGAMSTNGTGKMSDAQGQEPRRRRRVRSRTRRAAAAAARPSLPVEVWTLILTHPSVGLAPCWRFCARRVCRLWRDIVADAPAGRPADPASGVAYADLADERHALLEARGRLVRASVVLVQRPLVGGAPATPADLVAFCLANAGTMRDPCLGQRRLRSLNIVLALLATGVPDLVDYAITVHMDRAINDVSRCDRERAVRENITAVAGAAVKIGGMALVERMATHVPDFDFAKHGSMRDAVAADCVGAVVLLAEGRGDRFFCDPLWWKIAGIHDAVGVVCHFIDLALAETGHAPGSPGMPLMLFQRLARRYDAGPCTVIAAQAAAAHGATRVLNLLVTCGGERVLGNKDTGRDNVADLAERAARAGNTKALAWCLSRYPLSAHADTISLACDAVAEPPDEHHPDVRVPWDPYRAVRTVAWVRARAGAVEGAALTADDGEYLLRQVARLQGPRHCDTRCVFGLAALFGPATAAYAATDGAKAHRRLATTLTSIACEALVACCEATVAERLTLALEALAADVVGVGGDADALADAVDPWSVLVRLWGELRPAPQGLAGAMAYVLARAAGRSCGDGLSEASRAARPGVAVWKQGSYEADALLPAPATSAAWQRWWRPRPVSSARAHARDAAHRSLWGHGPGPALGDVGTLDTLLFLRTRGLLLD</sequence>
<feature type="compositionally biased region" description="Basic residues" evidence="1">
    <location>
        <begin position="1"/>
        <end position="10"/>
    </location>
</feature>
<evidence type="ECO:0000313" key="3">
    <source>
        <dbReference type="Proteomes" id="UP001253637"/>
    </source>
</evidence>
<organism evidence="2 3">
    <name type="scientific">Pandoravirus japonicus</name>
    <dbReference type="NCBI Taxonomy" id="2823154"/>
    <lineage>
        <taxon>Viruses</taxon>
        <taxon>Pandoravirus</taxon>
    </lineage>
</organism>
<evidence type="ECO:0000256" key="1">
    <source>
        <dbReference type="SAM" id="MobiDB-lite"/>
    </source>
</evidence>
<dbReference type="Proteomes" id="UP001253637">
    <property type="component" value="Segment"/>
</dbReference>
<protein>
    <recommendedName>
        <fullName evidence="4">F-box incomplete domain containing protein</fullName>
    </recommendedName>
</protein>
<name>A0A811BPH9_9VIRU</name>
<feature type="compositionally biased region" description="Basic residues" evidence="1">
    <location>
        <begin position="35"/>
        <end position="46"/>
    </location>
</feature>
<evidence type="ECO:0000313" key="2">
    <source>
        <dbReference type="EMBL" id="BCU02886.1"/>
    </source>
</evidence>
<proteinExistence type="predicted"/>
<evidence type="ECO:0008006" key="4">
    <source>
        <dbReference type="Google" id="ProtNLM"/>
    </source>
</evidence>